<dbReference type="FunFam" id="3.40.630.10:FF:000084">
    <property type="entry name" value="Carboxypeptidase B2"/>
    <property type="match status" value="1"/>
</dbReference>
<comment type="subcellular location">
    <subcellularLocation>
        <location evidence="2">Membrane</location>
        <topology evidence="2">Multi-pass membrane protein</topology>
    </subcellularLocation>
</comment>
<evidence type="ECO:0000313" key="19">
    <source>
        <dbReference type="EMBL" id="CAD5125413.1"/>
    </source>
</evidence>
<dbReference type="EMBL" id="CAJFCJ010000026">
    <property type="protein sequence ID" value="CAD5125413.1"/>
    <property type="molecule type" value="Genomic_DNA"/>
</dbReference>
<dbReference type="GO" id="GO:0008270">
    <property type="term" value="F:zinc ion binding"/>
    <property type="evidence" value="ECO:0007669"/>
    <property type="project" value="InterPro"/>
</dbReference>
<accession>A0A7I8WBA5</accession>
<dbReference type="PANTHER" id="PTHR13800:SF12">
    <property type="entry name" value="TRANSIENT RECEPTOR POTENTIAL CATION CHANNEL SUBFAMILY M MEMBER-LIKE 2"/>
    <property type="match status" value="1"/>
</dbReference>
<dbReference type="InterPro" id="IPR050927">
    <property type="entry name" value="TRPM"/>
</dbReference>
<feature type="domain" description="Peptidase M14" evidence="18">
    <location>
        <begin position="740"/>
        <end position="1036"/>
    </location>
</feature>
<evidence type="ECO:0000256" key="6">
    <source>
        <dbReference type="ARBA" id="ARBA00022670"/>
    </source>
</evidence>
<keyword evidence="9" id="KW-0732">Signal</keyword>
<proteinExistence type="inferred from homology"/>
<keyword evidence="11" id="KW-0862">Zinc</keyword>
<keyword evidence="20" id="KW-1185">Reference proteome</keyword>
<keyword evidence="10" id="KW-0378">Hydrolase</keyword>
<dbReference type="GO" id="GO:0006508">
    <property type="term" value="P:proteolysis"/>
    <property type="evidence" value="ECO:0007669"/>
    <property type="project" value="UniProtKB-KW"/>
</dbReference>
<evidence type="ECO:0000256" key="9">
    <source>
        <dbReference type="ARBA" id="ARBA00022729"/>
    </source>
</evidence>
<dbReference type="AlphaFoldDB" id="A0A7I8WBA5"/>
<name>A0A7I8WBA5_9ANNE</name>
<dbReference type="GO" id="GO:0004181">
    <property type="term" value="F:metallocarboxypeptidase activity"/>
    <property type="evidence" value="ECO:0007669"/>
    <property type="project" value="InterPro"/>
</dbReference>
<dbReference type="SMART" id="SM00631">
    <property type="entry name" value="Zn_pept"/>
    <property type="match status" value="1"/>
</dbReference>
<dbReference type="SUPFAM" id="SSF53187">
    <property type="entry name" value="Zn-dependent exopeptidases"/>
    <property type="match status" value="1"/>
</dbReference>
<comment type="similarity">
    <text evidence="3 17">Belongs to the peptidase M14 family.</text>
</comment>
<keyword evidence="6" id="KW-0645">Protease</keyword>
<dbReference type="PROSITE" id="PS52035">
    <property type="entry name" value="PEPTIDASE_M14"/>
    <property type="match status" value="1"/>
</dbReference>
<keyword evidence="16" id="KW-0407">Ion channel</keyword>
<evidence type="ECO:0000256" key="3">
    <source>
        <dbReference type="ARBA" id="ARBA00005988"/>
    </source>
</evidence>
<protein>
    <submittedName>
        <fullName evidence="19">DgyrCDS13644</fullName>
    </submittedName>
</protein>
<dbReference type="InterPro" id="IPR057366">
    <property type="entry name" value="TRPM-like"/>
</dbReference>
<keyword evidence="7" id="KW-0812">Transmembrane</keyword>
<evidence type="ECO:0000313" key="20">
    <source>
        <dbReference type="Proteomes" id="UP000549394"/>
    </source>
</evidence>
<keyword evidence="14" id="KW-0406">Ion transport</keyword>
<gene>
    <name evidence="19" type="ORF">DGYR_LOCUS12790</name>
</gene>
<dbReference type="InterPro" id="IPR000834">
    <property type="entry name" value="Peptidase_M14"/>
</dbReference>
<comment type="caution">
    <text evidence="19">The sequence shown here is derived from an EMBL/GenBank/DDBJ whole genome shotgun (WGS) entry which is preliminary data.</text>
</comment>
<dbReference type="Gene3D" id="3.40.630.10">
    <property type="entry name" value="Zn peptidases"/>
    <property type="match status" value="1"/>
</dbReference>
<evidence type="ECO:0000259" key="18">
    <source>
        <dbReference type="PROSITE" id="PS52035"/>
    </source>
</evidence>
<dbReference type="OrthoDB" id="9994106at2759"/>
<keyword evidence="4" id="KW-0813">Transport</keyword>
<reference evidence="19 20" key="1">
    <citation type="submission" date="2020-08" db="EMBL/GenBank/DDBJ databases">
        <authorList>
            <person name="Hejnol A."/>
        </authorList>
    </citation>
    <scope>NUCLEOTIDE SEQUENCE [LARGE SCALE GENOMIC DNA]</scope>
</reference>
<organism evidence="19 20">
    <name type="scientific">Dimorphilus gyrociliatus</name>
    <dbReference type="NCBI Taxonomy" id="2664684"/>
    <lineage>
        <taxon>Eukaryota</taxon>
        <taxon>Metazoa</taxon>
        <taxon>Spiralia</taxon>
        <taxon>Lophotrochozoa</taxon>
        <taxon>Annelida</taxon>
        <taxon>Polychaeta</taxon>
        <taxon>Polychaeta incertae sedis</taxon>
        <taxon>Dinophilidae</taxon>
        <taxon>Dimorphilus</taxon>
    </lineage>
</organism>
<keyword evidence="13" id="KW-0482">Metalloprotease</keyword>
<evidence type="ECO:0000256" key="11">
    <source>
        <dbReference type="ARBA" id="ARBA00022833"/>
    </source>
</evidence>
<dbReference type="Proteomes" id="UP000549394">
    <property type="component" value="Unassembled WGS sequence"/>
</dbReference>
<dbReference type="GO" id="GO:0099604">
    <property type="term" value="F:ligand-gated calcium channel activity"/>
    <property type="evidence" value="ECO:0007669"/>
    <property type="project" value="TreeGrafter"/>
</dbReference>
<evidence type="ECO:0000256" key="1">
    <source>
        <dbReference type="ARBA" id="ARBA00001947"/>
    </source>
</evidence>
<evidence type="ECO:0000256" key="12">
    <source>
        <dbReference type="ARBA" id="ARBA00022989"/>
    </source>
</evidence>
<evidence type="ECO:0000256" key="14">
    <source>
        <dbReference type="ARBA" id="ARBA00023065"/>
    </source>
</evidence>
<dbReference type="CDD" id="cd03860">
    <property type="entry name" value="M14_CP_A-B_like"/>
    <property type="match status" value="1"/>
</dbReference>
<evidence type="ECO:0000256" key="5">
    <source>
        <dbReference type="ARBA" id="ARBA00022645"/>
    </source>
</evidence>
<evidence type="ECO:0000256" key="17">
    <source>
        <dbReference type="PROSITE-ProRule" id="PRU01379"/>
    </source>
</evidence>
<keyword evidence="8" id="KW-0479">Metal-binding</keyword>
<keyword evidence="15" id="KW-0472">Membrane</keyword>
<evidence type="ECO:0000256" key="4">
    <source>
        <dbReference type="ARBA" id="ARBA00022448"/>
    </source>
</evidence>
<comment type="cofactor">
    <cofactor evidence="1">
        <name>Zn(2+)</name>
        <dbReference type="ChEBI" id="CHEBI:29105"/>
    </cofactor>
</comment>
<dbReference type="GO" id="GO:0005886">
    <property type="term" value="C:plasma membrane"/>
    <property type="evidence" value="ECO:0007669"/>
    <property type="project" value="TreeGrafter"/>
</dbReference>
<dbReference type="InterPro" id="IPR041491">
    <property type="entry name" value="TRPM_SLOG"/>
</dbReference>
<evidence type="ECO:0000256" key="7">
    <source>
        <dbReference type="ARBA" id="ARBA00022692"/>
    </source>
</evidence>
<feature type="active site" description="Proton donor/acceptor" evidence="17">
    <location>
        <position position="1005"/>
    </location>
</feature>
<evidence type="ECO:0000256" key="8">
    <source>
        <dbReference type="ARBA" id="ARBA00022723"/>
    </source>
</evidence>
<evidence type="ECO:0000256" key="16">
    <source>
        <dbReference type="ARBA" id="ARBA00023303"/>
    </source>
</evidence>
<dbReference type="SUPFAM" id="SSF54897">
    <property type="entry name" value="Protease propeptides/inhibitors"/>
    <property type="match status" value="1"/>
</dbReference>
<evidence type="ECO:0000256" key="15">
    <source>
        <dbReference type="ARBA" id="ARBA00023136"/>
    </source>
</evidence>
<keyword evidence="5" id="KW-0121">Carboxypeptidase</keyword>
<evidence type="ECO:0000256" key="13">
    <source>
        <dbReference type="ARBA" id="ARBA00023049"/>
    </source>
</evidence>
<dbReference type="InterPro" id="IPR003146">
    <property type="entry name" value="M14A_act_pep"/>
</dbReference>
<dbReference type="Pfam" id="PF00246">
    <property type="entry name" value="Peptidase_M14"/>
    <property type="match status" value="1"/>
</dbReference>
<keyword evidence="12" id="KW-1133">Transmembrane helix</keyword>
<dbReference type="Pfam" id="PF02244">
    <property type="entry name" value="Propep_M14"/>
    <property type="match status" value="1"/>
</dbReference>
<dbReference type="Pfam" id="PF25508">
    <property type="entry name" value="TRPM2"/>
    <property type="match status" value="1"/>
</dbReference>
<dbReference type="PANTHER" id="PTHR13800">
    <property type="entry name" value="TRANSIENT RECEPTOR POTENTIAL CATION CHANNEL, SUBFAMILY M, MEMBER 6"/>
    <property type="match status" value="1"/>
</dbReference>
<evidence type="ECO:0000256" key="10">
    <source>
        <dbReference type="ARBA" id="ARBA00022801"/>
    </source>
</evidence>
<dbReference type="InterPro" id="IPR036990">
    <property type="entry name" value="M14A-like_propep"/>
</dbReference>
<sequence length="1042" mass="119722">MTKSNPSQSFELKELENLEAMDEEQFIRKNFFYQIECLKVTTDTFGEFSHINYSANEKSKYIRLSEDCDIKNVLTLLRDYWQLETPDLIISVTGGAKDFDIRKTLKESFGKGLMKTATLTRAWIITGGTNSGVMKLVGEAVKDFSTAYGKQRKLITIGIASWAKIRNREQLVRTNNSYATVYNPKSKNGDEIELDVNHTHFFLVDNDINEYKEEINFRAKLEKAVSEKYLSRNFENDSQKIPVVCVVLEGGRGTISTCLSAIENKTPCVIIENSGRAADVLCYAYRKFEKIDQPPFTYENSVRRFFQEYADDVKYDIEEKFKTKFVTLFEMNSEHNSISLDEAILASLRKGGSKDVLQQLRLALAWNVLEIAKEHILNNDIDTKEIQKLFMEAVKICRTEFVSFFLRNYDILANLLNSDEVVLLYRNISRNVFGKNLKGKLTEENIAKELTNLTIHCQQEYYSFDYNNTAKELFVYCIIKNQKQLALLFLDEMENPIAACLIAEVLLKELGLKIDDSEIQKEMENNSSFFGSLAVELLSECYLDDAKKAQLMLVREIAMFNNTTLLTLAKAADNKTFIAHGACKALLDRIWRGIKFLKPKEEELVKWEKIRVDHYMSILENKEKDIILEKLHHLEKMTERLTTAARKSYDGYKIVSVHAKTDTQAKWLNYLQEKNVDFLVPPMKVDHEAVMLLSPREFLRVKVLLHKINLDFKIIHSQVGEDLRNMFKRLDEKKQFDINDYNTLEDINSYLDNQRNNCPSGANCEIEVIGTTHERREIRLFKLTKPGANRRIYWFDSAIHAREWLAPATNLKIFDTMIKQTDADSISLLNKYDFYFVIILNPDGYVYSWNSERFWRKNRSPNPGSICLGTDLNRNNDICWRCDGTSSNPCSDTYGGSAAASELETKAVADTVSKYGSRIVAWNTIHTTAQMILHPYGYTENGICYRADDHDDMFRVANAYADAVENTYQTVWTRGTSCETIYAASGGTDDYVKAHGNVKYSFTPELRGPGFNPSPSAIEPSYQEMWNGIKAMIAEIEAIESE</sequence>
<dbReference type="Gene3D" id="3.30.70.340">
    <property type="entry name" value="Metallocarboxypeptidase-like"/>
    <property type="match status" value="1"/>
</dbReference>
<dbReference type="Pfam" id="PF18139">
    <property type="entry name" value="LSDAT_euk"/>
    <property type="match status" value="1"/>
</dbReference>
<dbReference type="PRINTS" id="PR00765">
    <property type="entry name" value="CRBOXYPTASEA"/>
</dbReference>
<evidence type="ECO:0000256" key="2">
    <source>
        <dbReference type="ARBA" id="ARBA00004141"/>
    </source>
</evidence>